<dbReference type="EMBL" id="BAABHJ010000001">
    <property type="protein sequence ID" value="GAA4600957.1"/>
    <property type="molecule type" value="Genomic_DNA"/>
</dbReference>
<organism evidence="2 3">
    <name type="scientific">Actinoallomurus liliacearum</name>
    <dbReference type="NCBI Taxonomy" id="1080073"/>
    <lineage>
        <taxon>Bacteria</taxon>
        <taxon>Bacillati</taxon>
        <taxon>Actinomycetota</taxon>
        <taxon>Actinomycetes</taxon>
        <taxon>Streptosporangiales</taxon>
        <taxon>Thermomonosporaceae</taxon>
        <taxon>Actinoallomurus</taxon>
    </lineage>
</organism>
<proteinExistence type="predicted"/>
<accession>A0ABP8T8T4</accession>
<gene>
    <name evidence="2" type="ORF">GCM10023195_01790</name>
</gene>
<name>A0ABP8T8T4_9ACTN</name>
<feature type="domain" description="Glyoxalase/fosfomycin resistance/dioxygenase" evidence="1">
    <location>
        <begin position="100"/>
        <end position="144"/>
    </location>
</feature>
<evidence type="ECO:0000313" key="3">
    <source>
        <dbReference type="Proteomes" id="UP001500212"/>
    </source>
</evidence>
<dbReference type="Proteomes" id="UP001500212">
    <property type="component" value="Unassembled WGS sequence"/>
</dbReference>
<reference evidence="3" key="1">
    <citation type="journal article" date="2019" name="Int. J. Syst. Evol. Microbiol.">
        <title>The Global Catalogue of Microorganisms (GCM) 10K type strain sequencing project: providing services to taxonomists for standard genome sequencing and annotation.</title>
        <authorList>
            <consortium name="The Broad Institute Genomics Platform"/>
            <consortium name="The Broad Institute Genome Sequencing Center for Infectious Disease"/>
            <person name="Wu L."/>
            <person name="Ma J."/>
        </authorList>
    </citation>
    <scope>NUCLEOTIDE SEQUENCE [LARGE SCALE GENOMIC DNA]</scope>
    <source>
        <strain evidence="3">JCM 17938</strain>
    </source>
</reference>
<sequence>MYCHQRGARVRLTAMTEQRIWRRDPDSSHRKEPRVLIRVFVEPGELEEAIGFYEELQGTDADMRMPYPEMNLVLAAVGAFLIIEGSEESLSPFRATTGTLLVDHVEPYYERLRDAGAEVVAPLHEVPVGAGFTVRHPDGTVVEYVHHRPITG</sequence>
<dbReference type="SUPFAM" id="SSF54593">
    <property type="entry name" value="Glyoxalase/Bleomycin resistance protein/Dihydroxybiphenyl dioxygenase"/>
    <property type="match status" value="1"/>
</dbReference>
<evidence type="ECO:0000259" key="1">
    <source>
        <dbReference type="Pfam" id="PF00903"/>
    </source>
</evidence>
<dbReference type="Pfam" id="PF00903">
    <property type="entry name" value="Glyoxalase"/>
    <property type="match status" value="1"/>
</dbReference>
<keyword evidence="3" id="KW-1185">Reference proteome</keyword>
<evidence type="ECO:0000313" key="2">
    <source>
        <dbReference type="EMBL" id="GAA4600957.1"/>
    </source>
</evidence>
<dbReference type="Gene3D" id="3.10.180.10">
    <property type="entry name" value="2,3-Dihydroxybiphenyl 1,2-Dioxygenase, domain 1"/>
    <property type="match status" value="1"/>
</dbReference>
<comment type="caution">
    <text evidence="2">The sequence shown here is derived from an EMBL/GenBank/DDBJ whole genome shotgun (WGS) entry which is preliminary data.</text>
</comment>
<dbReference type="InterPro" id="IPR004360">
    <property type="entry name" value="Glyas_Fos-R_dOase_dom"/>
</dbReference>
<dbReference type="InterPro" id="IPR029068">
    <property type="entry name" value="Glyas_Bleomycin-R_OHBP_Dase"/>
</dbReference>
<protein>
    <submittedName>
        <fullName evidence="2">Glyoxalase/bleomycin resistance/dioxygenase family protein</fullName>
    </submittedName>
</protein>